<proteinExistence type="predicted"/>
<evidence type="ECO:0000313" key="2">
    <source>
        <dbReference type="Proteomes" id="UP000003844"/>
    </source>
</evidence>
<dbReference type="HOGENOM" id="CLU_1487049_0_0_10"/>
<keyword evidence="2" id="KW-1185">Reference proteome</keyword>
<dbReference type="EMBL" id="JH594606">
    <property type="protein sequence ID" value="EHQ02936.1"/>
    <property type="molecule type" value="Genomic_DNA"/>
</dbReference>
<reference evidence="2" key="1">
    <citation type="journal article" date="2012" name="Stand. Genomic Sci.">
        <title>Genome sequence of the Antarctic rhodopsins-containing flavobacterium Gillisia limnaea type strain (R-8282(T)).</title>
        <authorList>
            <person name="Riedel T."/>
            <person name="Held B."/>
            <person name="Nolan M."/>
            <person name="Lucas S."/>
            <person name="Lapidus A."/>
            <person name="Tice H."/>
            <person name="Del Rio T.G."/>
            <person name="Cheng J.F."/>
            <person name="Han C."/>
            <person name="Tapia R."/>
            <person name="Goodwin L.A."/>
            <person name="Pitluck S."/>
            <person name="Liolios K."/>
            <person name="Mavromatis K."/>
            <person name="Pagani I."/>
            <person name="Ivanova N."/>
            <person name="Mikhailova N."/>
            <person name="Pati A."/>
            <person name="Chen A."/>
            <person name="Palaniappan K."/>
            <person name="Land M."/>
            <person name="Rohde M."/>
            <person name="Tindall B.J."/>
            <person name="Detter J.C."/>
            <person name="Goker M."/>
            <person name="Bristow J."/>
            <person name="Eisen J.A."/>
            <person name="Markowitz V."/>
            <person name="Hugenholtz P."/>
            <person name="Kyrpides N.C."/>
            <person name="Klenk H.P."/>
            <person name="Woyke T."/>
        </authorList>
    </citation>
    <scope>NUCLEOTIDE SEQUENCE [LARGE SCALE GENOMIC DNA]</scope>
    <source>
        <strain evidence="2">DSM 15749 / LMG 21470 / R-8282</strain>
    </source>
</reference>
<evidence type="ECO:0000313" key="1">
    <source>
        <dbReference type="EMBL" id="EHQ02936.1"/>
    </source>
</evidence>
<dbReference type="GO" id="GO:0016740">
    <property type="term" value="F:transferase activity"/>
    <property type="evidence" value="ECO:0007669"/>
    <property type="project" value="UniProtKB-KW"/>
</dbReference>
<sequence>MKNLVIGLFVLGLTSLGFSQNTTSEVEEVQLEGVVVSNVNLNYLEKVQDKTLSDHVIFLEKEASIFDVKKLVEFDGRKESFQVLFKGSNGYIIADYDRNGKILKTLERYKDIKLPKNMIKSVLMQYPNSNFLKVVYNVNYDEKKDVEKTYKIQIMNDGRKRNLKINRGDNINNAVTLSMID</sequence>
<keyword evidence="1" id="KW-0808">Transferase</keyword>
<dbReference type="eggNOG" id="ENOG5032TYT">
    <property type="taxonomic scope" value="Bacteria"/>
</dbReference>
<organism evidence="1 2">
    <name type="scientific">Gillisia limnaea (strain DSM 15749 / LMG 21470 / R-8282)</name>
    <dbReference type="NCBI Taxonomy" id="865937"/>
    <lineage>
        <taxon>Bacteria</taxon>
        <taxon>Pseudomonadati</taxon>
        <taxon>Bacteroidota</taxon>
        <taxon>Flavobacteriia</taxon>
        <taxon>Flavobacteriales</taxon>
        <taxon>Flavobacteriaceae</taxon>
        <taxon>Gillisia</taxon>
    </lineage>
</organism>
<accession>H2BW19</accession>
<dbReference type="Proteomes" id="UP000003844">
    <property type="component" value="Unassembled WGS sequence"/>
</dbReference>
<dbReference type="OrthoDB" id="668160at2"/>
<protein>
    <submittedName>
        <fullName evidence="1">Nicotinic acid mononucleotide adenyltransferase</fullName>
    </submittedName>
</protein>
<dbReference type="AlphaFoldDB" id="H2BW19"/>
<name>H2BW19_GILLR</name>
<gene>
    <name evidence="1" type="ORF">Gilli_2305</name>
</gene>
<dbReference type="RefSeq" id="WP_006989246.1">
    <property type="nucleotide sequence ID" value="NZ_JH594606.1"/>
</dbReference>